<evidence type="ECO:0000313" key="6">
    <source>
        <dbReference type="Proteomes" id="UP000036503"/>
    </source>
</evidence>
<dbReference type="GO" id="GO:0031469">
    <property type="term" value="C:bacterial microcompartment"/>
    <property type="evidence" value="ECO:0007669"/>
    <property type="project" value="UniProtKB-SubCell"/>
</dbReference>
<comment type="similarity">
    <text evidence="3">Belongs to the bacterial microcompartments protein family.</text>
</comment>
<reference evidence="5 6" key="1">
    <citation type="submission" date="2015-06" db="EMBL/GenBank/DDBJ databases">
        <title>Draft genome sequence of beer spoilage bacterium Megasphaera cerevisiae type strain 20462.</title>
        <authorList>
            <person name="Kutumbaka K."/>
            <person name="Pasmowitz J."/>
            <person name="Mategko J."/>
            <person name="Reyes D."/>
            <person name="Friedrich A."/>
            <person name="Han S."/>
            <person name="Martens-Habbena W."/>
            <person name="Neal-McKinney J."/>
            <person name="Janagama H.K."/>
            <person name="Nadala C."/>
            <person name="Samadpour M."/>
        </authorList>
    </citation>
    <scope>NUCLEOTIDE SEQUENCE [LARGE SCALE GENOMIC DNA]</scope>
    <source>
        <strain evidence="5 6">DSM 20462</strain>
    </source>
</reference>
<dbReference type="PANTHER" id="PTHR33941">
    <property type="entry name" value="PROPANEDIOL UTILIZATION PROTEIN PDUA"/>
    <property type="match status" value="1"/>
</dbReference>
<dbReference type="InterPro" id="IPR044872">
    <property type="entry name" value="CcmK/CsoS1_BMC"/>
</dbReference>
<evidence type="ECO:0000256" key="2">
    <source>
        <dbReference type="ARBA" id="ARBA00024446"/>
    </source>
</evidence>
<dbReference type="AlphaFoldDB" id="A0A0J6WWC3"/>
<protein>
    <submittedName>
        <fullName evidence="5">Propanediol utilization protein</fullName>
    </submittedName>
</protein>
<dbReference type="InParanoid" id="A0A0J6WWC3"/>
<keyword evidence="6" id="KW-1185">Reference proteome</keyword>
<dbReference type="InterPro" id="IPR011238">
    <property type="entry name" value="Micro_shell_prot_PduT"/>
</dbReference>
<evidence type="ECO:0000313" key="5">
    <source>
        <dbReference type="EMBL" id="KMO86894.1"/>
    </source>
</evidence>
<dbReference type="InterPro" id="IPR050575">
    <property type="entry name" value="BMC_shell"/>
</dbReference>
<dbReference type="Gene3D" id="3.30.70.1710">
    <property type="match status" value="2"/>
</dbReference>
<dbReference type="InterPro" id="IPR037233">
    <property type="entry name" value="CcmK-like_sf"/>
</dbReference>
<dbReference type="EMBL" id="LEKT01000013">
    <property type="protein sequence ID" value="KMO86894.1"/>
    <property type="molecule type" value="Genomic_DNA"/>
</dbReference>
<keyword evidence="2" id="KW-1283">Bacterial microcompartment</keyword>
<dbReference type="PATRIC" id="fig|1122219.3.peg.522"/>
<comment type="subcellular location">
    <subcellularLocation>
        <location evidence="1">Bacterial microcompartment</location>
    </subcellularLocation>
</comment>
<dbReference type="CDD" id="cd07054">
    <property type="entry name" value="BMC_PduT_repeat2"/>
    <property type="match status" value="1"/>
</dbReference>
<dbReference type="PANTHER" id="PTHR33941:SF11">
    <property type="entry name" value="BACTERIAL MICROCOMPARTMENT SHELL PROTEIN PDUJ"/>
    <property type="match status" value="1"/>
</dbReference>
<dbReference type="SUPFAM" id="SSF143414">
    <property type="entry name" value="CcmK-like"/>
    <property type="match status" value="2"/>
</dbReference>
<name>A0A0J6WWC3_9FIRM</name>
<accession>A0A0J6WWC3</accession>
<dbReference type="CDD" id="cd07053">
    <property type="entry name" value="BMC_PduT_repeat1"/>
    <property type="match status" value="1"/>
</dbReference>
<dbReference type="PROSITE" id="PS51930">
    <property type="entry name" value="BMC_2"/>
    <property type="match status" value="2"/>
</dbReference>
<dbReference type="PIRSF" id="PIRSF034834">
    <property type="entry name" value="PduT"/>
    <property type="match status" value="1"/>
</dbReference>
<dbReference type="SMART" id="SM00877">
    <property type="entry name" value="BMC"/>
    <property type="match status" value="2"/>
</dbReference>
<feature type="domain" description="BMC" evidence="4">
    <location>
        <begin position="96"/>
        <end position="182"/>
    </location>
</feature>
<dbReference type="InterPro" id="IPR000249">
    <property type="entry name" value="BMC_dom"/>
</dbReference>
<dbReference type="OrthoDB" id="9791973at2"/>
<dbReference type="RefSeq" id="WP_048513848.1">
    <property type="nucleotide sequence ID" value="NZ_FUXD01000015.1"/>
</dbReference>
<sequence length="182" mass="18908">MYNAIGMIELNSIARGIYAADLMIKTAAVEAICTTAVCPGKYIVLIQGNVSAVESSVNAGVEAAGEYLIDSFVIPNVHPGIFPAISSTTIPEERAALGIIESFSLASMIISADVALKAANIQGMELRLGSGLGGKAFFTFTGDVAAVDAAAEAGKNYIQKKGLLVDLEVIPSPAEKLWDALM</sequence>
<dbReference type="Pfam" id="PF00936">
    <property type="entry name" value="BMC"/>
    <property type="match status" value="2"/>
</dbReference>
<dbReference type="Proteomes" id="UP000036503">
    <property type="component" value="Unassembled WGS sequence"/>
</dbReference>
<organism evidence="5 6">
    <name type="scientific">Megasphaera cerevisiae DSM 20462</name>
    <dbReference type="NCBI Taxonomy" id="1122219"/>
    <lineage>
        <taxon>Bacteria</taxon>
        <taxon>Bacillati</taxon>
        <taxon>Bacillota</taxon>
        <taxon>Negativicutes</taxon>
        <taxon>Veillonellales</taxon>
        <taxon>Veillonellaceae</taxon>
        <taxon>Megasphaera</taxon>
    </lineage>
</organism>
<evidence type="ECO:0000256" key="3">
    <source>
        <dbReference type="PROSITE-ProRule" id="PRU01278"/>
    </source>
</evidence>
<evidence type="ECO:0000259" key="4">
    <source>
        <dbReference type="PROSITE" id="PS51930"/>
    </source>
</evidence>
<gene>
    <name evidence="5" type="ORF">AB840_05585</name>
</gene>
<evidence type="ECO:0000256" key="1">
    <source>
        <dbReference type="ARBA" id="ARBA00024322"/>
    </source>
</evidence>
<comment type="caution">
    <text evidence="5">The sequence shown here is derived from an EMBL/GenBank/DDBJ whole genome shotgun (WGS) entry which is preliminary data.</text>
</comment>
<proteinExistence type="inferred from homology"/>
<feature type="domain" description="BMC" evidence="4">
    <location>
        <begin position="4"/>
        <end position="86"/>
    </location>
</feature>